<dbReference type="Pfam" id="PF00106">
    <property type="entry name" value="adh_short"/>
    <property type="match status" value="1"/>
</dbReference>
<dbReference type="AlphaFoldDB" id="A0A7K1FM47"/>
<dbReference type="PANTHER" id="PTHR44656">
    <property type="entry name" value="DEHYDROGENASE/REDUCTASE SDR FAMILY MEMBER 12"/>
    <property type="match status" value="1"/>
</dbReference>
<sequence>MTRPPRGSVLTSVLDSAMDRLVVPGYSRLGPMVRRRWWPADPEPFDGTPHIVVTGGSSGLGRATAAGLSALGAVVHLVGRSAERLESSAATIRQAVPGSELELHVCDIGDLDAVAELAGELPETVHGLVHSAGLVPPERALSPQGHELAYATHVLGPFALTVALRQRLSGGRVIWVSSGGMYSAGLGFDLESSSGKYSGVRAYARTKRMQVVIAQQLAERFGRDPVVHSMHPGWASTPGLSDSLPGFDRITRPILRTAEQGADTIVWLAAAEEAGRSTGLFWCDRRPRPTHYLPWQRDDPAAVEHLWSSVGAATGLDLR</sequence>
<dbReference type="InterPro" id="IPR052992">
    <property type="entry name" value="SDR_member_12"/>
</dbReference>
<dbReference type="RefSeq" id="WP_154769179.1">
    <property type="nucleotide sequence ID" value="NZ_WLYK01000005.1"/>
</dbReference>
<dbReference type="Proteomes" id="UP000460221">
    <property type="component" value="Unassembled WGS sequence"/>
</dbReference>
<gene>
    <name evidence="1" type="ORF">GIS00_14890</name>
</gene>
<keyword evidence="2" id="KW-1185">Reference proteome</keyword>
<dbReference type="SUPFAM" id="SSF51735">
    <property type="entry name" value="NAD(P)-binding Rossmann-fold domains"/>
    <property type="match status" value="1"/>
</dbReference>
<dbReference type="PRINTS" id="PR00081">
    <property type="entry name" value="GDHRDH"/>
</dbReference>
<dbReference type="InterPro" id="IPR002347">
    <property type="entry name" value="SDR_fam"/>
</dbReference>
<evidence type="ECO:0000313" key="1">
    <source>
        <dbReference type="EMBL" id="MTD15227.1"/>
    </source>
</evidence>
<proteinExistence type="predicted"/>
<accession>A0A7K1FM47</accession>
<dbReference type="PANTHER" id="PTHR44656:SF7">
    <property type="entry name" value="DEHYDROGENASE_REDUCTASE SDR FAMILY MEMBER 12"/>
    <property type="match status" value="1"/>
</dbReference>
<reference evidence="1 2" key="1">
    <citation type="submission" date="2019-11" db="EMBL/GenBank/DDBJ databases">
        <authorList>
            <person name="Jiang L.-Q."/>
        </authorList>
    </citation>
    <scope>NUCLEOTIDE SEQUENCE [LARGE SCALE GENOMIC DNA]</scope>
    <source>
        <strain evidence="1 2">YIM 132087</strain>
    </source>
</reference>
<dbReference type="InterPro" id="IPR036291">
    <property type="entry name" value="NAD(P)-bd_dom_sf"/>
</dbReference>
<dbReference type="EMBL" id="WLYK01000005">
    <property type="protein sequence ID" value="MTD15227.1"/>
    <property type="molecule type" value="Genomic_DNA"/>
</dbReference>
<protein>
    <submittedName>
        <fullName evidence="1">SDR family NAD(P)-dependent oxidoreductase</fullName>
    </submittedName>
</protein>
<organism evidence="1 2">
    <name type="scientific">Nakamurella alba</name>
    <dbReference type="NCBI Taxonomy" id="2665158"/>
    <lineage>
        <taxon>Bacteria</taxon>
        <taxon>Bacillati</taxon>
        <taxon>Actinomycetota</taxon>
        <taxon>Actinomycetes</taxon>
        <taxon>Nakamurellales</taxon>
        <taxon>Nakamurellaceae</taxon>
        <taxon>Nakamurella</taxon>
    </lineage>
</organism>
<comment type="caution">
    <text evidence="1">The sequence shown here is derived from an EMBL/GenBank/DDBJ whole genome shotgun (WGS) entry which is preliminary data.</text>
</comment>
<dbReference type="Gene3D" id="3.40.50.720">
    <property type="entry name" value="NAD(P)-binding Rossmann-like Domain"/>
    <property type="match status" value="1"/>
</dbReference>
<name>A0A7K1FM47_9ACTN</name>
<evidence type="ECO:0000313" key="2">
    <source>
        <dbReference type="Proteomes" id="UP000460221"/>
    </source>
</evidence>